<proteinExistence type="predicted"/>
<protein>
    <submittedName>
        <fullName evidence="1">Uncharacterized protein</fullName>
    </submittedName>
</protein>
<dbReference type="EMBL" id="REGN01004174">
    <property type="protein sequence ID" value="RNA18782.1"/>
    <property type="molecule type" value="Genomic_DNA"/>
</dbReference>
<reference evidence="1 2" key="1">
    <citation type="journal article" date="2018" name="Sci. Rep.">
        <title>Genomic signatures of local adaptation to the degree of environmental predictability in rotifers.</title>
        <authorList>
            <person name="Franch-Gras L."/>
            <person name="Hahn C."/>
            <person name="Garcia-Roger E.M."/>
            <person name="Carmona M.J."/>
            <person name="Serra M."/>
            <person name="Gomez A."/>
        </authorList>
    </citation>
    <scope>NUCLEOTIDE SEQUENCE [LARGE SCALE GENOMIC DNA]</scope>
    <source>
        <strain evidence="1">HYR1</strain>
    </source>
</reference>
<dbReference type="AlphaFoldDB" id="A0A3M7R5A9"/>
<comment type="caution">
    <text evidence="1">The sequence shown here is derived from an EMBL/GenBank/DDBJ whole genome shotgun (WGS) entry which is preliminary data.</text>
</comment>
<name>A0A3M7R5A9_BRAPC</name>
<sequence>MRFQPFIPKIHHINAKNNPFNRSALIVTPLPQNTLKNWVYPINPIAPHPVNRSVYMGDTSDSGSVKIDLKSSYNVDVFVEGLAWVLDVLY</sequence>
<evidence type="ECO:0000313" key="2">
    <source>
        <dbReference type="Proteomes" id="UP000276133"/>
    </source>
</evidence>
<evidence type="ECO:0000313" key="1">
    <source>
        <dbReference type="EMBL" id="RNA18782.1"/>
    </source>
</evidence>
<keyword evidence="2" id="KW-1185">Reference proteome</keyword>
<gene>
    <name evidence="1" type="ORF">BpHYR1_049662</name>
</gene>
<dbReference type="Proteomes" id="UP000276133">
    <property type="component" value="Unassembled WGS sequence"/>
</dbReference>
<organism evidence="1 2">
    <name type="scientific">Brachionus plicatilis</name>
    <name type="common">Marine rotifer</name>
    <name type="synonym">Brachionus muelleri</name>
    <dbReference type="NCBI Taxonomy" id="10195"/>
    <lineage>
        <taxon>Eukaryota</taxon>
        <taxon>Metazoa</taxon>
        <taxon>Spiralia</taxon>
        <taxon>Gnathifera</taxon>
        <taxon>Rotifera</taxon>
        <taxon>Eurotatoria</taxon>
        <taxon>Monogononta</taxon>
        <taxon>Pseudotrocha</taxon>
        <taxon>Ploima</taxon>
        <taxon>Brachionidae</taxon>
        <taxon>Brachionus</taxon>
    </lineage>
</organism>
<accession>A0A3M7R5A9</accession>